<proteinExistence type="predicted"/>
<sequence>MELPSPDALFRDRRDDPGVATGVGQVVSGVWLGEAARGEGAPIPSRIADRLRLQEFRNFHGFRRAFWTAVAADPELTTQFISIDLDLMRKGNAPLASPRDRKGGRMKFEIHHMVEVAQGGAVYDMENIVVMTPRRHVLVHRRGKQL</sequence>
<name>A0ACC6JS46_9PSED</name>
<keyword evidence="2" id="KW-1185">Reference proteome</keyword>
<gene>
    <name evidence="1" type="ORF">J2X87_004463</name>
</gene>
<organism evidence="1 2">
    <name type="scientific">Pseudomonas synxantha</name>
    <dbReference type="NCBI Taxonomy" id="47883"/>
    <lineage>
        <taxon>Bacteria</taxon>
        <taxon>Pseudomonadati</taxon>
        <taxon>Pseudomonadota</taxon>
        <taxon>Gammaproteobacteria</taxon>
        <taxon>Pseudomonadales</taxon>
        <taxon>Pseudomonadaceae</taxon>
        <taxon>Pseudomonas</taxon>
    </lineage>
</organism>
<comment type="caution">
    <text evidence="1">The sequence shown here is derived from an EMBL/GenBank/DDBJ whole genome shotgun (WGS) entry which is preliminary data.</text>
</comment>
<reference evidence="1" key="1">
    <citation type="submission" date="2023-07" db="EMBL/GenBank/DDBJ databases">
        <title>Sorghum-associated microbial communities from plants grown in Nebraska, USA.</title>
        <authorList>
            <person name="Schachtman D."/>
        </authorList>
    </citation>
    <scope>NUCLEOTIDE SEQUENCE</scope>
    <source>
        <strain evidence="1">BE46</strain>
    </source>
</reference>
<dbReference type="Proteomes" id="UP001259420">
    <property type="component" value="Unassembled WGS sequence"/>
</dbReference>
<evidence type="ECO:0000313" key="1">
    <source>
        <dbReference type="EMBL" id="MDR6609363.1"/>
    </source>
</evidence>
<protein>
    <submittedName>
        <fullName evidence="1">Uncharacterized protein</fullName>
    </submittedName>
</protein>
<evidence type="ECO:0000313" key="2">
    <source>
        <dbReference type="Proteomes" id="UP001259420"/>
    </source>
</evidence>
<dbReference type="EMBL" id="JAVDSD010000011">
    <property type="protein sequence ID" value="MDR6609363.1"/>
    <property type="molecule type" value="Genomic_DNA"/>
</dbReference>
<accession>A0ACC6JS46</accession>